<feature type="transmembrane region" description="Helical" evidence="5">
    <location>
        <begin position="285"/>
        <end position="306"/>
    </location>
</feature>
<evidence type="ECO:0000256" key="5">
    <source>
        <dbReference type="SAM" id="Phobius"/>
    </source>
</evidence>
<dbReference type="Proteomes" id="UP000195557">
    <property type="component" value="Unassembled WGS sequence"/>
</dbReference>
<protein>
    <submittedName>
        <fullName evidence="6">Zinc transporter and related ZIP domain-containing protein</fullName>
    </submittedName>
</protein>
<feature type="transmembrane region" description="Helical" evidence="5">
    <location>
        <begin position="80"/>
        <end position="97"/>
    </location>
</feature>
<keyword evidence="4 5" id="KW-0472">Membrane</keyword>
<feature type="transmembrane region" description="Helical" evidence="5">
    <location>
        <begin position="419"/>
        <end position="442"/>
    </location>
</feature>
<feature type="transmembrane region" description="Helical" evidence="5">
    <location>
        <begin position="475"/>
        <end position="497"/>
    </location>
</feature>
<evidence type="ECO:0000256" key="4">
    <source>
        <dbReference type="ARBA" id="ARBA00023136"/>
    </source>
</evidence>
<feature type="transmembrane region" description="Helical" evidence="5">
    <location>
        <begin position="537"/>
        <end position="558"/>
    </location>
</feature>
<proteinExistence type="predicted"/>
<dbReference type="PANTHER" id="PTHR11040:SF70">
    <property type="entry name" value="OS05G0316100 PROTEIN"/>
    <property type="match status" value="1"/>
</dbReference>
<feature type="transmembrane region" description="Helical" evidence="5">
    <location>
        <begin position="186"/>
        <end position="208"/>
    </location>
</feature>
<evidence type="ECO:0000313" key="6">
    <source>
        <dbReference type="EMBL" id="OUS42891.1"/>
    </source>
</evidence>
<keyword evidence="2 5" id="KW-0812">Transmembrane</keyword>
<feature type="transmembrane region" description="Helical" evidence="5">
    <location>
        <begin position="448"/>
        <end position="468"/>
    </location>
</feature>
<dbReference type="Pfam" id="PF02535">
    <property type="entry name" value="Zip"/>
    <property type="match status" value="1"/>
</dbReference>
<feature type="transmembrane region" description="Helical" evidence="5">
    <location>
        <begin position="318"/>
        <end position="342"/>
    </location>
</feature>
<feature type="transmembrane region" description="Helical" evidence="5">
    <location>
        <begin position="214"/>
        <end position="235"/>
    </location>
</feature>
<feature type="transmembrane region" description="Helical" evidence="5">
    <location>
        <begin position="56"/>
        <end position="74"/>
    </location>
</feature>
<dbReference type="InterPro" id="IPR003689">
    <property type="entry name" value="ZIP"/>
</dbReference>
<comment type="subcellular location">
    <subcellularLocation>
        <location evidence="1">Membrane</location>
        <topology evidence="1">Multi-pass membrane protein</topology>
    </subcellularLocation>
</comment>
<keyword evidence="3 5" id="KW-1133">Transmembrane helix</keyword>
<feature type="transmembrane region" description="Helical" evidence="5">
    <location>
        <begin position="509"/>
        <end position="530"/>
    </location>
</feature>
<evidence type="ECO:0000256" key="1">
    <source>
        <dbReference type="ARBA" id="ARBA00004141"/>
    </source>
</evidence>
<dbReference type="eggNOG" id="KOG2474">
    <property type="taxonomic scope" value="Eukaryota"/>
</dbReference>
<dbReference type="AlphaFoldDB" id="A0A1Y5I019"/>
<evidence type="ECO:0000256" key="3">
    <source>
        <dbReference type="ARBA" id="ARBA00022989"/>
    </source>
</evidence>
<name>A0A1Y5I019_OSTTA</name>
<accession>A0A1Y5I019</accession>
<dbReference type="EMBL" id="KZ155838">
    <property type="protein sequence ID" value="OUS42891.1"/>
    <property type="molecule type" value="Genomic_DNA"/>
</dbReference>
<organism evidence="6">
    <name type="scientific">Ostreococcus tauri</name>
    <name type="common">Marine green alga</name>
    <dbReference type="NCBI Taxonomy" id="70448"/>
    <lineage>
        <taxon>Eukaryota</taxon>
        <taxon>Viridiplantae</taxon>
        <taxon>Chlorophyta</taxon>
        <taxon>Mamiellophyceae</taxon>
        <taxon>Mamiellales</taxon>
        <taxon>Bathycoccaceae</taxon>
        <taxon>Ostreococcus</taxon>
    </lineage>
</organism>
<evidence type="ECO:0000256" key="2">
    <source>
        <dbReference type="ARBA" id="ARBA00022692"/>
    </source>
</evidence>
<dbReference type="GO" id="GO:0016020">
    <property type="term" value="C:membrane"/>
    <property type="evidence" value="ECO:0007669"/>
    <property type="project" value="UniProtKB-SubCell"/>
</dbReference>
<feature type="transmembrane region" description="Helical" evidence="5">
    <location>
        <begin position="354"/>
        <end position="376"/>
    </location>
</feature>
<gene>
    <name evidence="6" type="ORF">BE221DRAFT_61317</name>
</gene>
<reference evidence="6" key="1">
    <citation type="submission" date="2017-04" db="EMBL/GenBank/DDBJ databases">
        <title>Population genomics of picophytoplankton unveils novel chromosome hypervariability.</title>
        <authorList>
            <consortium name="DOE Joint Genome Institute"/>
            <person name="Blanc-Mathieu R."/>
            <person name="Krasovec M."/>
            <person name="Hebrard M."/>
            <person name="Yau S."/>
            <person name="Desgranges E."/>
            <person name="Martin J."/>
            <person name="Schackwitz W."/>
            <person name="Kuo A."/>
            <person name="Salin G."/>
            <person name="Donnadieu C."/>
            <person name="Desdevises Y."/>
            <person name="Sanchez-Ferandin S."/>
            <person name="Moreau H."/>
            <person name="Rivals E."/>
            <person name="Grigoriev I.V."/>
            <person name="Grimsley N."/>
            <person name="Eyre-Walker A."/>
            <person name="Piganeau G."/>
        </authorList>
    </citation>
    <scope>NUCLEOTIDE SEQUENCE [LARGE SCALE GENOMIC DNA]</scope>
    <source>
        <strain evidence="6">RCC 1115</strain>
    </source>
</reference>
<sequence>MDGLARDTVLDPAGRHDRVTAAHVLLLTSLMAAASALGAVPYAVARARTKSKSISALANACACGVMLAASFDLVHEGQGHGPFLTAIGLGVGAWTISKAQAWLSERDEGLRFGSLRGADARKTMMMIGIMTAHALGEGCGVGVSFSGDGGRRNGRVVTLAIGAHNVPEGMAVANVLASRGASAWTCAMWCVITSLPQPMLAVPAFLFVETFERLLPVALGFAAGCMVWIVFAELLPDALADSSDAKSVATTVTMSAGALELFRVVCEGLETLSEASASDGALGDASSAVGVGLAANLYAPVGALTLTHVFPSLASPALIAPGTGMGIAASTAGISATFRLLWAIWRGVTGGAEAVLFVILGGLVALLSGVLALRWTGKCPSLADMRPWSDIDDDDAQEVDIEGRVLTRRFGNVLFTKEAVLAFLAAIVFAIADGAHATTAVISNSWYTLLPALMRAGMRIVALVMIVASTDRRPYVIGAVAIIGAAFVGAVSILGVNHSSSGTCLFYDTVAAVLTLVFVQALKPFIVFAMMTKSSDLVAGVMAGGAVTTIFAVSTWAMCAGTNYCDISSA</sequence>
<feature type="transmembrane region" description="Helical" evidence="5">
    <location>
        <begin position="20"/>
        <end position="44"/>
    </location>
</feature>
<dbReference type="PANTHER" id="PTHR11040">
    <property type="entry name" value="ZINC/IRON TRANSPORTER"/>
    <property type="match status" value="1"/>
</dbReference>
<dbReference type="GO" id="GO:0005385">
    <property type="term" value="F:zinc ion transmembrane transporter activity"/>
    <property type="evidence" value="ECO:0007669"/>
    <property type="project" value="TreeGrafter"/>
</dbReference>